<evidence type="ECO:0000313" key="2">
    <source>
        <dbReference type="Proteomes" id="UP000593560"/>
    </source>
</evidence>
<accession>A0A7J9HTE9</accession>
<keyword evidence="2" id="KW-1185">Reference proteome</keyword>
<name>A0A7J9HTE9_9ROSI</name>
<feature type="non-terminal residue" evidence="1">
    <location>
        <position position="20"/>
    </location>
</feature>
<gene>
    <name evidence="1" type="ORF">Gohar_026811</name>
</gene>
<comment type="caution">
    <text evidence="1">The sequence shown here is derived from an EMBL/GenBank/DDBJ whole genome shotgun (WGS) entry which is preliminary data.</text>
</comment>
<evidence type="ECO:0000313" key="1">
    <source>
        <dbReference type="EMBL" id="MBA0812888.1"/>
    </source>
</evidence>
<proteinExistence type="predicted"/>
<reference evidence="1 2" key="1">
    <citation type="journal article" date="2019" name="Genome Biol. Evol.">
        <title>Insights into the evolution of the New World diploid cottons (Gossypium, subgenus Houzingenia) based on genome sequencing.</title>
        <authorList>
            <person name="Grover C.E."/>
            <person name="Arick M.A. 2nd"/>
            <person name="Thrash A."/>
            <person name="Conover J.L."/>
            <person name="Sanders W.S."/>
            <person name="Peterson D.G."/>
            <person name="Frelichowski J.E."/>
            <person name="Scheffler J.A."/>
            <person name="Scheffler B.E."/>
            <person name="Wendel J.F."/>
        </authorList>
    </citation>
    <scope>NUCLEOTIDE SEQUENCE [LARGE SCALE GENOMIC DNA]</scope>
    <source>
        <strain evidence="1">0</strain>
        <tissue evidence="1">Leaf</tissue>
    </source>
</reference>
<protein>
    <submittedName>
        <fullName evidence="1">Uncharacterized protein</fullName>
    </submittedName>
</protein>
<organism evidence="1 2">
    <name type="scientific">Gossypium harknessii</name>
    <dbReference type="NCBI Taxonomy" id="34285"/>
    <lineage>
        <taxon>Eukaryota</taxon>
        <taxon>Viridiplantae</taxon>
        <taxon>Streptophyta</taxon>
        <taxon>Embryophyta</taxon>
        <taxon>Tracheophyta</taxon>
        <taxon>Spermatophyta</taxon>
        <taxon>Magnoliopsida</taxon>
        <taxon>eudicotyledons</taxon>
        <taxon>Gunneridae</taxon>
        <taxon>Pentapetalae</taxon>
        <taxon>rosids</taxon>
        <taxon>malvids</taxon>
        <taxon>Malvales</taxon>
        <taxon>Malvaceae</taxon>
        <taxon>Malvoideae</taxon>
        <taxon>Gossypium</taxon>
    </lineage>
</organism>
<sequence length="20" mass="2401">MEKGYLDKFEDNAAVRIWSK</sequence>
<dbReference type="EMBL" id="JABFAD010000011">
    <property type="protein sequence ID" value="MBA0812888.1"/>
    <property type="molecule type" value="Genomic_DNA"/>
</dbReference>
<dbReference type="AlphaFoldDB" id="A0A7J9HTE9"/>
<dbReference type="Proteomes" id="UP000593560">
    <property type="component" value="Unassembled WGS sequence"/>
</dbReference>